<evidence type="ECO:0000313" key="5">
    <source>
        <dbReference type="Proteomes" id="UP001519654"/>
    </source>
</evidence>
<name>A0ABS5Z3F9_9ACTN</name>
<evidence type="ECO:0000313" key="4">
    <source>
        <dbReference type="EMBL" id="MBU2670227.1"/>
    </source>
</evidence>
<comment type="subcellular location">
    <subcellularLocation>
        <location evidence="1">Cytoplasm</location>
    </subcellularLocation>
</comment>
<dbReference type="EMBL" id="JAHKKG010000018">
    <property type="protein sequence ID" value="MBU2670227.1"/>
    <property type="molecule type" value="Genomic_DNA"/>
</dbReference>
<evidence type="ECO:0008006" key="6">
    <source>
        <dbReference type="Google" id="ProtNLM"/>
    </source>
</evidence>
<keyword evidence="2" id="KW-0963">Cytoplasm</keyword>
<organism evidence="4 5">
    <name type="scientific">Paractinoplanes bogorensis</name>
    <dbReference type="NCBI Taxonomy" id="1610840"/>
    <lineage>
        <taxon>Bacteria</taxon>
        <taxon>Bacillati</taxon>
        <taxon>Actinomycetota</taxon>
        <taxon>Actinomycetes</taxon>
        <taxon>Micromonosporales</taxon>
        <taxon>Micromonosporaceae</taxon>
        <taxon>Paractinoplanes</taxon>
    </lineage>
</organism>
<evidence type="ECO:0000256" key="3">
    <source>
        <dbReference type="SAM" id="MobiDB-lite"/>
    </source>
</evidence>
<sequence>MTNPLVAAEQSSTTWYTGLGLVESAAQVSSGIQNNSWVDGTLGGVGGSLDILGLAIDPLGSLVSWGVSWLMEHVRPLKEALDWLAGNPDAIAAHATTWQNVAKFTADAQAQYLDAIKREIADWLGASGDAYRQHAGAAAQVMQGISSAAGGISYAVEGAGLLVGLVRGIVRDLIAQFVGTLAARLPQWLAEAGLTLGIATPVVIGQVAALVAKWVDKIQTFIRGLLNSLRKLLPKVNSLGEILTGLKEELARLLSKITGGGSRTPGPGRGWRDGDPPPPPRTGNDLPADAHLGDRYRGENDPDNPNRAFAPRTVHYMDEAEREAHRLFVDGDGNLRSAADGSLYDTSTGSTHWSGEGRAIFVMDGSGNLYATLDQAPGHIHHSSLLGGESVVGAGEIEVRDGRLVAMTDQSGHYHPKASQNDIALQSLRDQGLSTDPGFAQYGWGGERR</sequence>
<feature type="region of interest" description="Disordered" evidence="3">
    <location>
        <begin position="428"/>
        <end position="449"/>
    </location>
</feature>
<accession>A0ABS5Z3F9</accession>
<dbReference type="PANTHER" id="PTHR31250:SF27">
    <property type="entry name" value="IQ DOMAIN-CONTAINING PROTEIN IQM5"/>
    <property type="match status" value="1"/>
</dbReference>
<proteinExistence type="predicted"/>
<keyword evidence="5" id="KW-1185">Reference proteome</keyword>
<feature type="compositionally biased region" description="Gly residues" evidence="3">
    <location>
        <begin position="258"/>
        <end position="269"/>
    </location>
</feature>
<dbReference type="PANTHER" id="PTHR31250">
    <property type="entry name" value="IQ DOMAIN-CONTAINING PROTEIN IQM3"/>
    <property type="match status" value="1"/>
</dbReference>
<feature type="region of interest" description="Disordered" evidence="3">
    <location>
        <begin position="257"/>
        <end position="306"/>
    </location>
</feature>
<protein>
    <recommendedName>
        <fullName evidence="6">WXG100 family type VII secretion target</fullName>
    </recommendedName>
</protein>
<dbReference type="InterPro" id="IPR044159">
    <property type="entry name" value="IQM"/>
</dbReference>
<gene>
    <name evidence="4" type="ORF">KOI35_42675</name>
</gene>
<evidence type="ECO:0000256" key="1">
    <source>
        <dbReference type="ARBA" id="ARBA00004496"/>
    </source>
</evidence>
<dbReference type="Proteomes" id="UP001519654">
    <property type="component" value="Unassembled WGS sequence"/>
</dbReference>
<dbReference type="RefSeq" id="WP_215795451.1">
    <property type="nucleotide sequence ID" value="NZ_JAHKKG010000018.1"/>
</dbReference>
<reference evidence="4 5" key="1">
    <citation type="submission" date="2021-06" db="EMBL/GenBank/DDBJ databases">
        <title>Actinoplanes lichenicola sp. nov., and Actinoplanes ovalisporus sp. nov., isolated from lichen in Thailand.</title>
        <authorList>
            <person name="Saeng-In P."/>
            <person name="Kanchanasin P."/>
            <person name="Yuki M."/>
            <person name="Kudo T."/>
            <person name="Ohkuma M."/>
            <person name="Phongsopitanun W."/>
            <person name="Tanasupawat S."/>
        </authorList>
    </citation>
    <scope>NUCLEOTIDE SEQUENCE [LARGE SCALE GENOMIC DNA]</scope>
    <source>
        <strain evidence="4 5">NBRC 110975</strain>
    </source>
</reference>
<evidence type="ECO:0000256" key="2">
    <source>
        <dbReference type="ARBA" id="ARBA00022490"/>
    </source>
</evidence>
<comment type="caution">
    <text evidence="4">The sequence shown here is derived from an EMBL/GenBank/DDBJ whole genome shotgun (WGS) entry which is preliminary data.</text>
</comment>
<feature type="compositionally biased region" description="Basic and acidic residues" evidence="3">
    <location>
        <begin position="291"/>
        <end position="300"/>
    </location>
</feature>